<evidence type="ECO:0000313" key="2">
    <source>
        <dbReference type="EMBL" id="OJI79315.1"/>
    </source>
</evidence>
<dbReference type="PANTHER" id="PTHR43283:SF3">
    <property type="entry name" value="BETA-LACTAMASE FAMILY PROTEIN (AFU_ORTHOLOGUE AFUA_5G07500)"/>
    <property type="match status" value="1"/>
</dbReference>
<dbReference type="InterPro" id="IPR001466">
    <property type="entry name" value="Beta-lactam-related"/>
</dbReference>
<proteinExistence type="predicted"/>
<keyword evidence="3" id="KW-1185">Reference proteome</keyword>
<dbReference type="PANTHER" id="PTHR43283">
    <property type="entry name" value="BETA-LACTAMASE-RELATED"/>
    <property type="match status" value="1"/>
</dbReference>
<dbReference type="STRING" id="767770.A0A1L9MR33"/>
<accession>A0A1L9MR33</accession>
<dbReference type="EMBL" id="KV878208">
    <property type="protein sequence ID" value="OJI79315.1"/>
    <property type="molecule type" value="Genomic_DNA"/>
</dbReference>
<name>A0A1L9MR33_ASPTC</name>
<sequence>MAMVQPRDVFWIASCTKHITAICCMQLVKRGHISLNDAEGVNRLCPELKYVRILRGGELLEKSGITLRMLLTHTAQLASDTRFRMTPYGTTVNQQGYEYAEAPMVCPLTEECEPYGSCSKSATGVPISSTFHVGPGSPQSVRCGLVAGVEAIAGEHTEADNIGPIAAITGALIEKCALESKKSILAKRLEGVECSL</sequence>
<dbReference type="InterPro" id="IPR050789">
    <property type="entry name" value="Diverse_Enzym_Activities"/>
</dbReference>
<feature type="domain" description="Beta-lactamase-related" evidence="1">
    <location>
        <begin position="4"/>
        <end position="80"/>
    </location>
</feature>
<dbReference type="Gene3D" id="3.40.710.10">
    <property type="entry name" value="DD-peptidase/beta-lactamase superfamily"/>
    <property type="match status" value="1"/>
</dbReference>
<dbReference type="VEuPathDB" id="FungiDB:ASPTUDRAFT_59417"/>
<organism evidence="2 3">
    <name type="scientific">Aspergillus tubingensis (strain CBS 134.48)</name>
    <dbReference type="NCBI Taxonomy" id="767770"/>
    <lineage>
        <taxon>Eukaryota</taxon>
        <taxon>Fungi</taxon>
        <taxon>Dikarya</taxon>
        <taxon>Ascomycota</taxon>
        <taxon>Pezizomycotina</taxon>
        <taxon>Eurotiomycetes</taxon>
        <taxon>Eurotiomycetidae</taxon>
        <taxon>Eurotiales</taxon>
        <taxon>Aspergillaceae</taxon>
        <taxon>Aspergillus</taxon>
        <taxon>Aspergillus subgen. Circumdati</taxon>
    </lineage>
</organism>
<reference evidence="3" key="1">
    <citation type="journal article" date="2017" name="Genome Biol.">
        <title>Comparative genomics reveals high biological diversity and specific adaptations in the industrially and medically important fungal genus Aspergillus.</title>
        <authorList>
            <person name="de Vries R.P."/>
            <person name="Riley R."/>
            <person name="Wiebenga A."/>
            <person name="Aguilar-Osorio G."/>
            <person name="Amillis S."/>
            <person name="Uchima C.A."/>
            <person name="Anderluh G."/>
            <person name="Asadollahi M."/>
            <person name="Askin M."/>
            <person name="Barry K."/>
            <person name="Battaglia E."/>
            <person name="Bayram O."/>
            <person name="Benocci T."/>
            <person name="Braus-Stromeyer S.A."/>
            <person name="Caldana C."/>
            <person name="Canovas D."/>
            <person name="Cerqueira G.C."/>
            <person name="Chen F."/>
            <person name="Chen W."/>
            <person name="Choi C."/>
            <person name="Clum A."/>
            <person name="Dos Santos R.A."/>
            <person name="Damasio A.R."/>
            <person name="Diallinas G."/>
            <person name="Emri T."/>
            <person name="Fekete E."/>
            <person name="Flipphi M."/>
            <person name="Freyberg S."/>
            <person name="Gallo A."/>
            <person name="Gournas C."/>
            <person name="Habgood R."/>
            <person name="Hainaut M."/>
            <person name="Harispe M.L."/>
            <person name="Henrissat B."/>
            <person name="Hilden K.S."/>
            <person name="Hope R."/>
            <person name="Hossain A."/>
            <person name="Karabika E."/>
            <person name="Karaffa L."/>
            <person name="Karanyi Z."/>
            <person name="Krasevec N."/>
            <person name="Kuo A."/>
            <person name="Kusch H."/>
            <person name="LaButti K."/>
            <person name="Lagendijk E.L."/>
            <person name="Lapidus A."/>
            <person name="Levasseur A."/>
            <person name="Lindquist E."/>
            <person name="Lipzen A."/>
            <person name="Logrieco A.F."/>
            <person name="MacCabe A."/>
            <person name="Maekelae M.R."/>
            <person name="Malavazi I."/>
            <person name="Melin P."/>
            <person name="Meyer V."/>
            <person name="Mielnichuk N."/>
            <person name="Miskei M."/>
            <person name="Molnar A.P."/>
            <person name="Mule G."/>
            <person name="Ngan C.Y."/>
            <person name="Orejas M."/>
            <person name="Orosz E."/>
            <person name="Ouedraogo J.P."/>
            <person name="Overkamp K.M."/>
            <person name="Park H.-S."/>
            <person name="Perrone G."/>
            <person name="Piumi F."/>
            <person name="Punt P.J."/>
            <person name="Ram A.F."/>
            <person name="Ramon A."/>
            <person name="Rauscher S."/>
            <person name="Record E."/>
            <person name="Riano-Pachon D.M."/>
            <person name="Robert V."/>
            <person name="Roehrig J."/>
            <person name="Ruller R."/>
            <person name="Salamov A."/>
            <person name="Salih N.S."/>
            <person name="Samson R.A."/>
            <person name="Sandor E."/>
            <person name="Sanguinetti M."/>
            <person name="Schuetze T."/>
            <person name="Sepcic K."/>
            <person name="Shelest E."/>
            <person name="Sherlock G."/>
            <person name="Sophianopoulou V."/>
            <person name="Squina F.M."/>
            <person name="Sun H."/>
            <person name="Susca A."/>
            <person name="Todd R.B."/>
            <person name="Tsang A."/>
            <person name="Unkles S.E."/>
            <person name="van de Wiele N."/>
            <person name="van Rossen-Uffink D."/>
            <person name="Oliveira J.V."/>
            <person name="Vesth T.C."/>
            <person name="Visser J."/>
            <person name="Yu J.-H."/>
            <person name="Zhou M."/>
            <person name="Andersen M.R."/>
            <person name="Archer D.B."/>
            <person name="Baker S.E."/>
            <person name="Benoit I."/>
            <person name="Brakhage A.A."/>
            <person name="Braus G.H."/>
            <person name="Fischer R."/>
            <person name="Frisvad J.C."/>
            <person name="Goldman G.H."/>
            <person name="Houbraken J."/>
            <person name="Oakley B."/>
            <person name="Pocsi I."/>
            <person name="Scazzocchio C."/>
            <person name="Seiboth B."/>
            <person name="vanKuyk P.A."/>
            <person name="Wortman J."/>
            <person name="Dyer P.S."/>
            <person name="Grigoriev I.V."/>
        </authorList>
    </citation>
    <scope>NUCLEOTIDE SEQUENCE [LARGE SCALE GENOMIC DNA]</scope>
    <source>
        <strain evidence="3">CBS 134.48</strain>
    </source>
</reference>
<dbReference type="AlphaFoldDB" id="A0A1L9MR33"/>
<dbReference type="InterPro" id="IPR012338">
    <property type="entry name" value="Beta-lactam/transpept-like"/>
</dbReference>
<evidence type="ECO:0000259" key="1">
    <source>
        <dbReference type="Pfam" id="PF00144"/>
    </source>
</evidence>
<dbReference type="Proteomes" id="UP000184304">
    <property type="component" value="Unassembled WGS sequence"/>
</dbReference>
<dbReference type="SUPFAM" id="SSF56601">
    <property type="entry name" value="beta-lactamase/transpeptidase-like"/>
    <property type="match status" value="1"/>
</dbReference>
<dbReference type="Pfam" id="PF00144">
    <property type="entry name" value="Beta-lactamase"/>
    <property type="match status" value="1"/>
</dbReference>
<evidence type="ECO:0000313" key="3">
    <source>
        <dbReference type="Proteomes" id="UP000184304"/>
    </source>
</evidence>
<gene>
    <name evidence="2" type="ORF">ASPTUDRAFT_59417</name>
</gene>
<protein>
    <recommendedName>
        <fullName evidence="1">Beta-lactamase-related domain-containing protein</fullName>
    </recommendedName>
</protein>